<dbReference type="InterPro" id="IPR016135">
    <property type="entry name" value="UBQ-conjugating_enzyme/RWD"/>
</dbReference>
<name>A0A7S0D252_MICPS</name>
<dbReference type="EMBL" id="HBEN01008191">
    <property type="protein sequence ID" value="CAD8441274.1"/>
    <property type="molecule type" value="Transcribed_RNA"/>
</dbReference>
<evidence type="ECO:0000256" key="1">
    <source>
        <dbReference type="SAM" id="MobiDB-lite"/>
    </source>
</evidence>
<dbReference type="InterPro" id="IPR000608">
    <property type="entry name" value="UBC"/>
</dbReference>
<organism evidence="3">
    <name type="scientific">Micromonas pusilla</name>
    <name type="common">Picoplanktonic green alga</name>
    <name type="synonym">Chromulina pusilla</name>
    <dbReference type="NCBI Taxonomy" id="38833"/>
    <lineage>
        <taxon>Eukaryota</taxon>
        <taxon>Viridiplantae</taxon>
        <taxon>Chlorophyta</taxon>
        <taxon>Mamiellophyceae</taxon>
        <taxon>Mamiellales</taxon>
        <taxon>Mamiellaceae</taxon>
        <taxon>Micromonas</taxon>
    </lineage>
</organism>
<dbReference type="Pfam" id="PF00179">
    <property type="entry name" value="UQ_con"/>
    <property type="match status" value="1"/>
</dbReference>
<feature type="compositionally biased region" description="Basic and acidic residues" evidence="1">
    <location>
        <begin position="184"/>
        <end position="197"/>
    </location>
</feature>
<dbReference type="PANTHER" id="PTHR24067">
    <property type="entry name" value="UBIQUITIN-CONJUGATING ENZYME E2"/>
    <property type="match status" value="1"/>
</dbReference>
<dbReference type="Gene3D" id="3.10.110.10">
    <property type="entry name" value="Ubiquitin Conjugating Enzyme"/>
    <property type="match status" value="1"/>
</dbReference>
<dbReference type="CDD" id="cd23799">
    <property type="entry name" value="UBCc_UBE2J"/>
    <property type="match status" value="1"/>
</dbReference>
<feature type="region of interest" description="Disordered" evidence="1">
    <location>
        <begin position="163"/>
        <end position="209"/>
    </location>
</feature>
<feature type="domain" description="UBC core" evidence="2">
    <location>
        <begin position="5"/>
        <end position="154"/>
    </location>
</feature>
<dbReference type="PROSITE" id="PS50127">
    <property type="entry name" value="UBC_2"/>
    <property type="match status" value="1"/>
</dbReference>
<dbReference type="AlphaFoldDB" id="A0A7S0D252"/>
<evidence type="ECO:0000313" key="3">
    <source>
        <dbReference type="EMBL" id="CAD8441274.1"/>
    </source>
</evidence>
<accession>A0A7S0D252</accession>
<proteinExistence type="predicted"/>
<dbReference type="SUPFAM" id="SSF54495">
    <property type="entry name" value="UBC-like"/>
    <property type="match status" value="1"/>
</dbReference>
<reference evidence="3" key="1">
    <citation type="submission" date="2021-01" db="EMBL/GenBank/DDBJ databases">
        <authorList>
            <person name="Corre E."/>
            <person name="Pelletier E."/>
            <person name="Niang G."/>
            <person name="Scheremetjew M."/>
            <person name="Finn R."/>
            <person name="Kale V."/>
            <person name="Holt S."/>
            <person name="Cochrane G."/>
            <person name="Meng A."/>
            <person name="Brown T."/>
            <person name="Cohen L."/>
        </authorList>
    </citation>
    <scope>NUCLEOTIDE SEQUENCE</scope>
    <source>
        <strain evidence="3">CCAC1681</strain>
    </source>
</reference>
<protein>
    <recommendedName>
        <fullName evidence="2">UBC core domain-containing protein</fullName>
    </recommendedName>
</protein>
<dbReference type="SMART" id="SM00212">
    <property type="entry name" value="UBCc"/>
    <property type="match status" value="1"/>
</dbReference>
<evidence type="ECO:0000259" key="2">
    <source>
        <dbReference type="PROSITE" id="PS50127"/>
    </source>
</evidence>
<dbReference type="InterPro" id="IPR050113">
    <property type="entry name" value="Ub_conjugating_enzyme"/>
</dbReference>
<sequence length="209" mass="23182">MPKKPSTVRLQKELKQYVADPPPFIPRVHVDEKNMLEWHLLMQGPFGTPFEGGWYVAKIKFPEQYPFKPPDLYMCTPNGRFETGKKLCMSMSSFHPETWNPAWNVAKVALGMLSFLLEDELTTGAIRTSDDEKRDLAAKSVQWNLAHGAFKRMFPELDGGLDAIAEAKPPTAASDDATDADADGSEKKKADDAREDAPLAGAMRGLGLD</sequence>
<gene>
    <name evidence="3" type="ORF">MSP1401_LOCUS6778</name>
</gene>